<accession>A0A1H9ANF6</accession>
<proteinExistence type="inferred from homology"/>
<dbReference type="GO" id="GO:1901982">
    <property type="term" value="F:maltose binding"/>
    <property type="evidence" value="ECO:0007669"/>
    <property type="project" value="TreeGrafter"/>
</dbReference>
<evidence type="ECO:0000256" key="5">
    <source>
        <dbReference type="SAM" id="SignalP"/>
    </source>
</evidence>
<comment type="similarity">
    <text evidence="1">Belongs to the bacterial solute-binding protein 1 family.</text>
</comment>
<keyword evidence="7" id="KW-1185">Reference proteome</keyword>
<feature type="signal peptide" evidence="5">
    <location>
        <begin position="1"/>
        <end position="24"/>
    </location>
</feature>
<dbReference type="PANTHER" id="PTHR30061:SF50">
    <property type="entry name" value="MALTOSE_MALTODEXTRIN-BINDING PERIPLASMIC PROTEIN"/>
    <property type="match status" value="1"/>
</dbReference>
<dbReference type="CDD" id="cd14750">
    <property type="entry name" value="PBP2_TMBP"/>
    <property type="match status" value="1"/>
</dbReference>
<keyword evidence="2" id="KW-0813">Transport</keyword>
<evidence type="ECO:0000256" key="4">
    <source>
        <dbReference type="ARBA" id="ARBA00022764"/>
    </source>
</evidence>
<dbReference type="Pfam" id="PF01547">
    <property type="entry name" value="SBP_bac_1"/>
    <property type="match status" value="1"/>
</dbReference>
<reference evidence="6 7" key="1">
    <citation type="submission" date="2016-10" db="EMBL/GenBank/DDBJ databases">
        <authorList>
            <person name="de Groot N.N."/>
        </authorList>
    </citation>
    <scope>NUCLEOTIDE SEQUENCE [LARGE SCALE GENOMIC DNA]</scope>
    <source>
        <strain evidence="6 7">A52C2</strain>
    </source>
</reference>
<protein>
    <submittedName>
        <fullName evidence="6">Carbohydrate ABC transporter substrate-binding protein, CUT1 family</fullName>
    </submittedName>
</protein>
<evidence type="ECO:0000256" key="2">
    <source>
        <dbReference type="ARBA" id="ARBA00022448"/>
    </source>
</evidence>
<evidence type="ECO:0000256" key="3">
    <source>
        <dbReference type="ARBA" id="ARBA00022729"/>
    </source>
</evidence>
<dbReference type="AlphaFoldDB" id="A0A1H9ANF6"/>
<dbReference type="EMBL" id="FOFG01000001">
    <property type="protein sequence ID" value="SEP78306.1"/>
    <property type="molecule type" value="Genomic_DNA"/>
</dbReference>
<evidence type="ECO:0000313" key="6">
    <source>
        <dbReference type="EMBL" id="SEP78306.1"/>
    </source>
</evidence>
<dbReference type="RefSeq" id="WP_092494956.1">
    <property type="nucleotide sequence ID" value="NZ_FOFG01000001.1"/>
</dbReference>
<keyword evidence="3 5" id="KW-0732">Signal</keyword>
<dbReference type="GO" id="GO:0015768">
    <property type="term" value="P:maltose transport"/>
    <property type="evidence" value="ECO:0007669"/>
    <property type="project" value="TreeGrafter"/>
</dbReference>
<dbReference type="Gene3D" id="3.40.190.10">
    <property type="entry name" value="Periplasmic binding protein-like II"/>
    <property type="match status" value="2"/>
</dbReference>
<evidence type="ECO:0000313" key="7">
    <source>
        <dbReference type="Proteomes" id="UP000199647"/>
    </source>
</evidence>
<feature type="chain" id="PRO_5011474663" evidence="5">
    <location>
        <begin position="25"/>
        <end position="426"/>
    </location>
</feature>
<organism evidence="6 7">
    <name type="scientific">Faunimonas pinastri</name>
    <dbReference type="NCBI Taxonomy" id="1855383"/>
    <lineage>
        <taxon>Bacteria</taxon>
        <taxon>Pseudomonadati</taxon>
        <taxon>Pseudomonadota</taxon>
        <taxon>Alphaproteobacteria</taxon>
        <taxon>Hyphomicrobiales</taxon>
        <taxon>Afifellaceae</taxon>
        <taxon>Faunimonas</taxon>
    </lineage>
</organism>
<dbReference type="GO" id="GO:0042956">
    <property type="term" value="P:maltodextrin transmembrane transport"/>
    <property type="evidence" value="ECO:0007669"/>
    <property type="project" value="TreeGrafter"/>
</dbReference>
<dbReference type="InterPro" id="IPR006059">
    <property type="entry name" value="SBP"/>
</dbReference>
<dbReference type="STRING" id="1855383.SAMN05216548_101479"/>
<evidence type="ECO:0000256" key="1">
    <source>
        <dbReference type="ARBA" id="ARBA00008520"/>
    </source>
</evidence>
<dbReference type="OrthoDB" id="9808332at2"/>
<gene>
    <name evidence="6" type="ORF">SAMN05216548_101479</name>
</gene>
<keyword evidence="4" id="KW-0574">Periplasm</keyword>
<name>A0A1H9ANF6_9HYPH</name>
<dbReference type="Proteomes" id="UP000199647">
    <property type="component" value="Unassembled WGS sequence"/>
</dbReference>
<dbReference type="PANTHER" id="PTHR30061">
    <property type="entry name" value="MALTOSE-BINDING PERIPLASMIC PROTEIN"/>
    <property type="match status" value="1"/>
</dbReference>
<sequence length="426" mass="45870">MIRALLAATALTFGSLAVLSSAQAEGVTVAISCSSLGIELQLCQTGADAWAKQTGNQVKLVSTPPDANERLSLYQTLLAAHSKDIDVFQIDAVWPGILATHFIDLADAVPADQKGDFFPTLIANDTVDGKLVAVPWFADAGLLYYRKDLLDKYHKPVPTTWAELADTAKAVMDGEKSATPDIQGYVWQGRSYEGLTCNALEWVYSYGGGTIVDDKGKVSIDNPQAIKALEQARTWIGTISPAGVLNYSEEESRGVFQSGKAVFMRNWPYAWSLANAGDSPIKDKVGIAVLPQGDGSDAKHAATLGGQQLAVSKYSVHPKEAADLVRYLTGADEEKRRAIQGSFNPSRKSVYSDKDVQAANPFFSGFQQILENAVARPSTVTGQKYNQVSSTFFQAVHGVLSGQSDAKSAMSGVDKTLDRVSHRGRW</sequence>
<dbReference type="SUPFAM" id="SSF53850">
    <property type="entry name" value="Periplasmic binding protein-like II"/>
    <property type="match status" value="1"/>
</dbReference>
<dbReference type="GO" id="GO:0055052">
    <property type="term" value="C:ATP-binding cassette (ABC) transporter complex, substrate-binding subunit-containing"/>
    <property type="evidence" value="ECO:0007669"/>
    <property type="project" value="TreeGrafter"/>
</dbReference>